<feature type="region of interest" description="Disordered" evidence="1">
    <location>
        <begin position="63"/>
        <end position="85"/>
    </location>
</feature>
<dbReference type="STRING" id="1245745.A0A0A2W9J2"/>
<evidence type="ECO:0000313" key="4">
    <source>
        <dbReference type="Proteomes" id="UP000030106"/>
    </source>
</evidence>
<dbReference type="EMBL" id="ANFO01000418">
    <property type="protein sequence ID" value="KGQ09629.1"/>
    <property type="molecule type" value="Genomic_DNA"/>
</dbReference>
<accession>A0A0A2W9J2</accession>
<feature type="compositionally biased region" description="Polar residues" evidence="1">
    <location>
        <begin position="195"/>
        <end position="214"/>
    </location>
</feature>
<dbReference type="OrthoDB" id="5235700at2759"/>
<protein>
    <submittedName>
        <fullName evidence="3">Uncharacterized protein</fullName>
    </submittedName>
</protein>
<sequence>MAGTSRDDLYRGQSGSRRFFFNPKQPTEIAILTGLAVLCFLLFVRFCLQRGVAWRHMCRARHLQDTSSTQEQTEPAPPTTDKMQLKSRCYGCPKIAEQRSSSDDNTSMSFSTMRVGRQQRLFSTRLPPAPPLTPPKLSTTVFACVEDVDGFISQPNPDYMSETLSVHFQNDQPTRLTSSYTKAATIGAPGEGAASLQQLASPPAGSQNPGQPQVNEAPRRNVDVKGEIISLVNEDGEGWTRHTRVYGGGVCLACAASGGHEGGFYGATVTPEEMQL</sequence>
<comment type="caution">
    <text evidence="3">The sequence shown here is derived from an EMBL/GenBank/DDBJ whole genome shotgun (WGS) entry which is preliminary data.</text>
</comment>
<keyword evidence="2" id="KW-0812">Transmembrane</keyword>
<keyword evidence="2" id="KW-1133">Transmembrane helix</keyword>
<feature type="region of interest" description="Disordered" evidence="1">
    <location>
        <begin position="190"/>
        <end position="222"/>
    </location>
</feature>
<evidence type="ECO:0000256" key="1">
    <source>
        <dbReference type="SAM" id="MobiDB-lite"/>
    </source>
</evidence>
<dbReference type="eggNOG" id="ENOG502RJV8">
    <property type="taxonomic scope" value="Eukaryota"/>
</dbReference>
<reference evidence="3 4" key="1">
    <citation type="submission" date="2012-10" db="EMBL/GenBank/DDBJ databases">
        <title>Genome sequencing and analysis of entomopathogenic fungi Beauveria bassiana D1-5.</title>
        <authorList>
            <person name="Li Q."/>
            <person name="Wang L."/>
            <person name="Zhang Z."/>
            <person name="Wang Q."/>
            <person name="Ren J."/>
            <person name="Wang M."/>
            <person name="Xu W."/>
            <person name="Wang J."/>
            <person name="Lu Y."/>
            <person name="Du Q."/>
            <person name="Sun Z."/>
        </authorList>
    </citation>
    <scope>NUCLEOTIDE SEQUENCE [LARGE SCALE GENOMIC DNA]</scope>
    <source>
        <strain evidence="3 4">D1-5</strain>
    </source>
</reference>
<proteinExistence type="predicted"/>
<feature type="transmembrane region" description="Helical" evidence="2">
    <location>
        <begin position="29"/>
        <end position="48"/>
    </location>
</feature>
<keyword evidence="2" id="KW-0472">Membrane</keyword>
<dbReference type="HOGENOM" id="CLU_067853_0_0_1"/>
<gene>
    <name evidence="3" type="ORF">BBAD15_g5013</name>
</gene>
<dbReference type="AlphaFoldDB" id="A0A0A2W9J2"/>
<evidence type="ECO:0000256" key="2">
    <source>
        <dbReference type="SAM" id="Phobius"/>
    </source>
</evidence>
<evidence type="ECO:0000313" key="3">
    <source>
        <dbReference type="EMBL" id="KGQ09629.1"/>
    </source>
</evidence>
<dbReference type="Proteomes" id="UP000030106">
    <property type="component" value="Unassembled WGS sequence"/>
</dbReference>
<name>A0A0A2W9J2_BEABA</name>
<organism evidence="3 4">
    <name type="scientific">Beauveria bassiana D1-5</name>
    <dbReference type="NCBI Taxonomy" id="1245745"/>
    <lineage>
        <taxon>Eukaryota</taxon>
        <taxon>Fungi</taxon>
        <taxon>Dikarya</taxon>
        <taxon>Ascomycota</taxon>
        <taxon>Pezizomycotina</taxon>
        <taxon>Sordariomycetes</taxon>
        <taxon>Hypocreomycetidae</taxon>
        <taxon>Hypocreales</taxon>
        <taxon>Cordycipitaceae</taxon>
        <taxon>Beauveria</taxon>
    </lineage>
</organism>